<evidence type="ECO:0000313" key="3">
    <source>
        <dbReference type="Proteomes" id="UP001056336"/>
    </source>
</evidence>
<accession>A0ABY4QYM1</accession>
<organism evidence="2 3">
    <name type="scientific">Jatrophihabitans telluris</name>
    <dbReference type="NCBI Taxonomy" id="2038343"/>
    <lineage>
        <taxon>Bacteria</taxon>
        <taxon>Bacillati</taxon>
        <taxon>Actinomycetota</taxon>
        <taxon>Actinomycetes</taxon>
        <taxon>Jatrophihabitantales</taxon>
        <taxon>Jatrophihabitantaceae</taxon>
        <taxon>Jatrophihabitans</taxon>
    </lineage>
</organism>
<sequence>MSSALSDPYMATGDESGPAPTTRTRTTGGAHFQIYATAPGAPVGWRLLSANNRDLGRGGDTFADFTECRTALLTILARIDGLEPLIRPGRPNRWLWGLREHGRIVVSSGHHYDRIVRCEQARRQFIDLARNAAMPSELTLTAARRATARTARAREPFAAQTRRLGPLGGLSGERVPAIQPGSGVRYAHRHQEVERG</sequence>
<evidence type="ECO:0000313" key="2">
    <source>
        <dbReference type="EMBL" id="UQX88408.1"/>
    </source>
</evidence>
<name>A0ABY4QYM1_9ACTN</name>
<evidence type="ECO:0000256" key="1">
    <source>
        <dbReference type="SAM" id="MobiDB-lite"/>
    </source>
</evidence>
<dbReference type="RefSeq" id="WP_249771875.1">
    <property type="nucleotide sequence ID" value="NZ_CP097332.1"/>
</dbReference>
<gene>
    <name evidence="2" type="ORF">M6D93_00025</name>
</gene>
<proteinExistence type="predicted"/>
<evidence type="ECO:0008006" key="4">
    <source>
        <dbReference type="Google" id="ProtNLM"/>
    </source>
</evidence>
<reference evidence="2" key="2">
    <citation type="submission" date="2022-05" db="EMBL/GenBank/DDBJ databases">
        <authorList>
            <person name="Kim J.-S."/>
            <person name="Lee K."/>
            <person name="Suh M."/>
            <person name="Eom M."/>
            <person name="Kim J.-S."/>
            <person name="Kim D.-S."/>
            <person name="Ko S.-H."/>
            <person name="Shin Y."/>
            <person name="Lee J.-S."/>
        </authorList>
    </citation>
    <scope>NUCLEOTIDE SEQUENCE</scope>
    <source>
        <strain evidence="2">N237</strain>
    </source>
</reference>
<feature type="region of interest" description="Disordered" evidence="1">
    <location>
        <begin position="163"/>
        <end position="196"/>
    </location>
</feature>
<dbReference type="Proteomes" id="UP001056336">
    <property type="component" value="Chromosome"/>
</dbReference>
<feature type="region of interest" description="Disordered" evidence="1">
    <location>
        <begin position="1"/>
        <end position="25"/>
    </location>
</feature>
<dbReference type="EMBL" id="CP097332">
    <property type="protein sequence ID" value="UQX88408.1"/>
    <property type="molecule type" value="Genomic_DNA"/>
</dbReference>
<reference evidence="2" key="1">
    <citation type="journal article" date="2018" name="Int. J. Syst. Evol. Microbiol.">
        <title>Jatrophihabitans telluris sp. nov., isolated from sediment soil of lava forest wetlands and the emended description of the genus Jatrophihabitans.</title>
        <authorList>
            <person name="Lee K.C."/>
            <person name="Suh M.K."/>
            <person name="Eom M.K."/>
            <person name="Kim K.K."/>
            <person name="Kim J.S."/>
            <person name="Kim D.S."/>
            <person name="Ko S.H."/>
            <person name="Shin Y.K."/>
            <person name="Lee J.S."/>
        </authorList>
    </citation>
    <scope>NUCLEOTIDE SEQUENCE</scope>
    <source>
        <strain evidence="2">N237</strain>
    </source>
</reference>
<protein>
    <recommendedName>
        <fullName evidence="4">DUF1508 domain-containing protein</fullName>
    </recommendedName>
</protein>
<keyword evidence="3" id="KW-1185">Reference proteome</keyword>